<evidence type="ECO:0000256" key="1">
    <source>
        <dbReference type="SAM" id="MobiDB-lite"/>
    </source>
</evidence>
<gene>
    <name evidence="2" type="ORF">HWQ67_04610</name>
</gene>
<sequence>MRAFYVHGRGVDLYRVKGTLIVRQDTMPAIDKKTIGKKTTALEGLLHKNVLIVSKELLHYRRAKYPPTSTKNLAGIIANDVADLFPMINAPDFHYRLFDSRNNYSLADIWAWPSQLIRGHARDLQCAYVIPEDALFISAQPEVTIYNHAAFDYAVAHDSRGFIDSRTFVHPLRQTDIDLFLHGLGNFRQDIRHINSYLQQPTPHPPSLGRLNRINLKPFKTTNQHSNANLPLLYRLAAYAVCGYVAWAYFTIRQIDDSINSVQDKTKKINKQVTLLVNLKSKDTTTKLAEELQNKLGQAPNPVECIDALAGALSYGTYVNHLNISYGGVEAALTSSDPAGAIKALSASSSVQSVQLKGEPQKDAQNIYRFRLSIGIRRSTPETSSAAAPPATVAPVVVPQPAPTTQTTPALSTGTERPTPSAGINKSSNPGVIFRGTKIF</sequence>
<name>A0ABS6RW54_9BACT</name>
<evidence type="ECO:0000313" key="2">
    <source>
        <dbReference type="EMBL" id="MBV6340858.1"/>
    </source>
</evidence>
<accession>A0ABS6RW54</accession>
<feature type="compositionally biased region" description="Polar residues" evidence="1">
    <location>
        <begin position="414"/>
        <end position="430"/>
    </location>
</feature>
<comment type="caution">
    <text evidence="2">The sequence shown here is derived from an EMBL/GenBank/DDBJ whole genome shotgun (WGS) entry which is preliminary data.</text>
</comment>
<feature type="compositionally biased region" description="Low complexity" evidence="1">
    <location>
        <begin position="396"/>
        <end position="413"/>
    </location>
</feature>
<organism evidence="2 3">
    <name type="scientific">Candidatus Magnetobacterium casense</name>
    <dbReference type="NCBI Taxonomy" id="1455061"/>
    <lineage>
        <taxon>Bacteria</taxon>
        <taxon>Pseudomonadati</taxon>
        <taxon>Nitrospirota</taxon>
        <taxon>Thermodesulfovibrionia</taxon>
        <taxon>Thermodesulfovibrionales</taxon>
        <taxon>Candidatus Magnetobacteriaceae</taxon>
        <taxon>Candidatus Magnetobacterium</taxon>
    </lineage>
</organism>
<dbReference type="EMBL" id="JABXWD010000052">
    <property type="protein sequence ID" value="MBV6340858.1"/>
    <property type="molecule type" value="Genomic_DNA"/>
</dbReference>
<protein>
    <recommendedName>
        <fullName evidence="4">Fimbrial assembly protein</fullName>
    </recommendedName>
</protein>
<evidence type="ECO:0000313" key="3">
    <source>
        <dbReference type="Proteomes" id="UP001196980"/>
    </source>
</evidence>
<keyword evidence="3" id="KW-1185">Reference proteome</keyword>
<dbReference type="RefSeq" id="WP_218251475.1">
    <property type="nucleotide sequence ID" value="NZ_JABXWD010000052.1"/>
</dbReference>
<evidence type="ECO:0008006" key="4">
    <source>
        <dbReference type="Google" id="ProtNLM"/>
    </source>
</evidence>
<feature type="region of interest" description="Disordered" evidence="1">
    <location>
        <begin position="396"/>
        <end position="430"/>
    </location>
</feature>
<dbReference type="Proteomes" id="UP001196980">
    <property type="component" value="Unassembled WGS sequence"/>
</dbReference>
<reference evidence="2 3" key="1">
    <citation type="journal article" date="2020" name="J Geophys Res Biogeosci">
        <title>Magnetotaxis as an Adaptation to Enable Bacterial Shuttling of Microbial Sulfur and Sulfur Cycling Across Aquatic Oxic#Anoxic Interfaces.</title>
        <authorList>
            <person name="Li J."/>
            <person name="Liu P."/>
            <person name="Wang J."/>
            <person name="Roberts A.P."/>
            <person name="Pan Y."/>
        </authorList>
    </citation>
    <scope>NUCLEOTIDE SEQUENCE [LARGE SCALE GENOMIC DNA]</scope>
    <source>
        <strain evidence="2 3">MYR-1_YQ</strain>
    </source>
</reference>
<proteinExistence type="predicted"/>